<evidence type="ECO:0000256" key="3">
    <source>
        <dbReference type="ARBA" id="ARBA00022825"/>
    </source>
</evidence>
<keyword evidence="6" id="KW-1185">Reference proteome</keyword>
<dbReference type="PANTHER" id="PTHR42884">
    <property type="entry name" value="PROPROTEIN CONVERTASE SUBTILISIN/KEXIN-RELATED"/>
    <property type="match status" value="1"/>
</dbReference>
<feature type="domain" description="Peptidase S8 pro-domain" evidence="4">
    <location>
        <begin position="30"/>
        <end position="94"/>
    </location>
</feature>
<reference evidence="5 6" key="1">
    <citation type="journal article" date="2018" name="Genome Biol. Evol.">
        <title>Multiple Roots of Fruiting Body Formation in Amoebozoa.</title>
        <authorList>
            <person name="Hillmann F."/>
            <person name="Forbes G."/>
            <person name="Novohradska S."/>
            <person name="Ferling I."/>
            <person name="Riege K."/>
            <person name="Groth M."/>
            <person name="Westermann M."/>
            <person name="Marz M."/>
            <person name="Spaller T."/>
            <person name="Winckler T."/>
            <person name="Schaap P."/>
            <person name="Glockner G."/>
        </authorList>
    </citation>
    <scope>NUCLEOTIDE SEQUENCE [LARGE SCALE GENOMIC DNA]</scope>
    <source>
        <strain evidence="5 6">Jena</strain>
    </source>
</reference>
<dbReference type="InterPro" id="IPR032815">
    <property type="entry name" value="S8_pro-domain"/>
</dbReference>
<dbReference type="InParanoid" id="A0A2P6MSQ0"/>
<evidence type="ECO:0000259" key="4">
    <source>
        <dbReference type="Pfam" id="PF16470"/>
    </source>
</evidence>
<dbReference type="GO" id="GO:0005802">
    <property type="term" value="C:trans-Golgi network"/>
    <property type="evidence" value="ECO:0007669"/>
    <property type="project" value="TreeGrafter"/>
</dbReference>
<dbReference type="GO" id="GO:0004252">
    <property type="term" value="F:serine-type endopeptidase activity"/>
    <property type="evidence" value="ECO:0007669"/>
    <property type="project" value="TreeGrafter"/>
</dbReference>
<dbReference type="InterPro" id="IPR038466">
    <property type="entry name" value="S8_pro-domain_sf"/>
</dbReference>
<proteinExistence type="predicted"/>
<keyword evidence="1" id="KW-0645">Protease</keyword>
<dbReference type="GO" id="GO:0000139">
    <property type="term" value="C:Golgi membrane"/>
    <property type="evidence" value="ECO:0007669"/>
    <property type="project" value="TreeGrafter"/>
</dbReference>
<keyword evidence="2" id="KW-0378">Hydrolase</keyword>
<sequence length="104" mass="11642">MQFEAATSLSEVILIVHSCMLSQQEVPTNQWAVQLKKEADPERTAESHGFTYKSSIGSLPDHYLFEKKSDTIIGETHPKLEDDPNVLWSERQVTTVISHDGNSG</sequence>
<accession>A0A2P6MSQ0</accession>
<evidence type="ECO:0000256" key="1">
    <source>
        <dbReference type="ARBA" id="ARBA00022670"/>
    </source>
</evidence>
<name>A0A2P6MSQ0_9EUKA</name>
<dbReference type="EMBL" id="MDYQ01000444">
    <property type="protein sequence ID" value="PRP74723.1"/>
    <property type="molecule type" value="Genomic_DNA"/>
</dbReference>
<organism evidence="5 6">
    <name type="scientific">Planoprotostelium fungivorum</name>
    <dbReference type="NCBI Taxonomy" id="1890364"/>
    <lineage>
        <taxon>Eukaryota</taxon>
        <taxon>Amoebozoa</taxon>
        <taxon>Evosea</taxon>
        <taxon>Variosea</taxon>
        <taxon>Cavosteliida</taxon>
        <taxon>Cavosteliaceae</taxon>
        <taxon>Planoprotostelium</taxon>
    </lineage>
</organism>
<dbReference type="Proteomes" id="UP000241769">
    <property type="component" value="Unassembled WGS sequence"/>
</dbReference>
<dbReference type="Gene3D" id="3.30.70.850">
    <property type="entry name" value="Peptidase S8, pro-domain"/>
    <property type="match status" value="1"/>
</dbReference>
<protein>
    <recommendedName>
        <fullName evidence="4">Peptidase S8 pro-domain domain-containing protein</fullName>
    </recommendedName>
</protein>
<evidence type="ECO:0000256" key="2">
    <source>
        <dbReference type="ARBA" id="ARBA00022801"/>
    </source>
</evidence>
<keyword evidence="3" id="KW-0720">Serine protease</keyword>
<evidence type="ECO:0000313" key="5">
    <source>
        <dbReference type="EMBL" id="PRP74723.1"/>
    </source>
</evidence>
<dbReference type="SUPFAM" id="SSF54897">
    <property type="entry name" value="Protease propeptides/inhibitors"/>
    <property type="match status" value="1"/>
</dbReference>
<dbReference type="Pfam" id="PF16470">
    <property type="entry name" value="S8_pro-domain"/>
    <property type="match status" value="1"/>
</dbReference>
<comment type="caution">
    <text evidence="5">The sequence shown here is derived from an EMBL/GenBank/DDBJ whole genome shotgun (WGS) entry which is preliminary data.</text>
</comment>
<dbReference type="GO" id="GO:0016485">
    <property type="term" value="P:protein processing"/>
    <property type="evidence" value="ECO:0007669"/>
    <property type="project" value="TreeGrafter"/>
</dbReference>
<dbReference type="AlphaFoldDB" id="A0A2P6MSQ0"/>
<evidence type="ECO:0000313" key="6">
    <source>
        <dbReference type="Proteomes" id="UP000241769"/>
    </source>
</evidence>
<dbReference type="PANTHER" id="PTHR42884:SF14">
    <property type="entry name" value="NEUROENDOCRINE CONVERTASE 1"/>
    <property type="match status" value="1"/>
</dbReference>
<gene>
    <name evidence="5" type="ORF">PROFUN_16074</name>
</gene>